<evidence type="ECO:0000313" key="8">
    <source>
        <dbReference type="EMBL" id="SSW98143.1"/>
    </source>
</evidence>
<keyword evidence="4 6" id="KW-1133">Transmembrane helix</keyword>
<keyword evidence="5 6" id="KW-0472">Membrane</keyword>
<name>A0A336K5Y3_CULSO</name>
<dbReference type="EMBL" id="UFQT01000040">
    <property type="protein sequence ID" value="SSX18529.1"/>
    <property type="molecule type" value="Genomic_DNA"/>
</dbReference>
<feature type="transmembrane region" description="Helical" evidence="6">
    <location>
        <begin position="78"/>
        <end position="96"/>
    </location>
</feature>
<gene>
    <name evidence="8" type="primary">CSON010108</name>
</gene>
<dbReference type="PANTHER" id="PTHR12459">
    <property type="entry name" value="TRANSMEMBRANE PROTEIN 135-RELATED"/>
    <property type="match status" value="1"/>
</dbReference>
<comment type="similarity">
    <text evidence="2">Belongs to the TMEM135 family.</text>
</comment>
<keyword evidence="3 6" id="KW-0812">Transmembrane</keyword>
<dbReference type="VEuPathDB" id="VectorBase:CSON010108"/>
<sequence>MGVLSKLSPSSMTITGDCVDYIHPWIKSCPKASIGMCVCAFKDSLRIYSTVYFISLLMRKRIPTASDLKHTLYGLLRSTWFLTTAAYGFPVFGCALRKLIGNFNFLTVAFVPAFLASILAISFERPSRRPLLALYVANVGSESLWKILEARNLVRSSNNRLIALFGVCASLLTFYYKKGYHLKFRKEPLFDVLKFIIGDIGIERQLGTVQPQPSHTESGNRKKLPGPKFIVQYGVIAYLVKYYVQLMEKLKKLPVRNKCCPHNHSCVYYCIDGSIKLFGTGVGIQLALKLVFQMKRVLKNPKSLFTRDTMKIGMFLGGFSAIFRTVSCLLRSITGKDCPYQIFPAVLLASTTLKYNLDTSIVLYLMWKCLQLSFQLGQSKGYWKGIPRFYELLYCFFTAILFHSALMEPNTIRTSYWRFLMNLSGGRVAAMDRKPLDGFGLETSKQLMGVLERTHGKIQRDYVW</sequence>
<dbReference type="PANTHER" id="PTHR12459:SF15">
    <property type="entry name" value="TRANSMEMBRANE PROTEIN 135"/>
    <property type="match status" value="1"/>
</dbReference>
<evidence type="ECO:0000256" key="6">
    <source>
        <dbReference type="SAM" id="Phobius"/>
    </source>
</evidence>
<reference evidence="8" key="1">
    <citation type="submission" date="2018-04" db="EMBL/GenBank/DDBJ databases">
        <authorList>
            <person name="Go L.Y."/>
            <person name="Mitchell J.A."/>
        </authorList>
    </citation>
    <scope>NUCLEOTIDE SEQUENCE</scope>
    <source>
        <tissue evidence="8">Whole organism</tissue>
    </source>
</reference>
<dbReference type="OMA" id="HPWTDKC"/>
<evidence type="ECO:0000256" key="4">
    <source>
        <dbReference type="ARBA" id="ARBA00022989"/>
    </source>
</evidence>
<feature type="transmembrane region" description="Helical" evidence="6">
    <location>
        <begin position="103"/>
        <end position="123"/>
    </location>
</feature>
<evidence type="ECO:0000256" key="3">
    <source>
        <dbReference type="ARBA" id="ARBA00022692"/>
    </source>
</evidence>
<proteinExistence type="inferred from homology"/>
<dbReference type="GO" id="GO:0012505">
    <property type="term" value="C:endomembrane system"/>
    <property type="evidence" value="ECO:0007669"/>
    <property type="project" value="UniProtKB-SubCell"/>
</dbReference>
<evidence type="ECO:0000256" key="5">
    <source>
        <dbReference type="ARBA" id="ARBA00023136"/>
    </source>
</evidence>
<reference evidence="9" key="2">
    <citation type="submission" date="2018-07" db="EMBL/GenBank/DDBJ databases">
        <authorList>
            <person name="Quirk P.G."/>
            <person name="Krulwich T.A."/>
        </authorList>
    </citation>
    <scope>NUCLEOTIDE SEQUENCE</scope>
</reference>
<organism evidence="8">
    <name type="scientific">Culicoides sonorensis</name>
    <name type="common">Biting midge</name>
    <dbReference type="NCBI Taxonomy" id="179676"/>
    <lineage>
        <taxon>Eukaryota</taxon>
        <taxon>Metazoa</taxon>
        <taxon>Ecdysozoa</taxon>
        <taxon>Arthropoda</taxon>
        <taxon>Hexapoda</taxon>
        <taxon>Insecta</taxon>
        <taxon>Pterygota</taxon>
        <taxon>Neoptera</taxon>
        <taxon>Endopterygota</taxon>
        <taxon>Diptera</taxon>
        <taxon>Nematocera</taxon>
        <taxon>Chironomoidea</taxon>
        <taxon>Ceratopogonidae</taxon>
        <taxon>Ceratopogoninae</taxon>
        <taxon>Culicoides</taxon>
        <taxon>Monoculicoides</taxon>
    </lineage>
</organism>
<accession>A0A336K5Y3</accession>
<evidence type="ECO:0000256" key="1">
    <source>
        <dbReference type="ARBA" id="ARBA00004127"/>
    </source>
</evidence>
<feature type="domain" description="Transmembrane protein 135 N-terminal" evidence="7">
    <location>
        <begin position="18"/>
        <end position="147"/>
    </location>
</feature>
<comment type="subcellular location">
    <subcellularLocation>
        <location evidence="1">Endomembrane system</location>
        <topology evidence="1">Multi-pass membrane protein</topology>
    </subcellularLocation>
</comment>
<dbReference type="Pfam" id="PF15982">
    <property type="entry name" value="TMEM135_C_rich"/>
    <property type="match status" value="1"/>
</dbReference>
<protein>
    <submittedName>
        <fullName evidence="8">CSON010108 protein</fullName>
    </submittedName>
</protein>
<evidence type="ECO:0000256" key="2">
    <source>
        <dbReference type="ARBA" id="ARBA00008924"/>
    </source>
</evidence>
<evidence type="ECO:0000259" key="7">
    <source>
        <dbReference type="Pfam" id="PF15982"/>
    </source>
</evidence>
<dbReference type="InterPro" id="IPR026749">
    <property type="entry name" value="Tmem135"/>
</dbReference>
<evidence type="ECO:0000313" key="9">
    <source>
        <dbReference type="EMBL" id="SSX18529.1"/>
    </source>
</evidence>
<dbReference type="EMBL" id="UFQS01000040">
    <property type="protein sequence ID" value="SSW98143.1"/>
    <property type="molecule type" value="Genomic_DNA"/>
</dbReference>
<dbReference type="AlphaFoldDB" id="A0A336K5Y3"/>
<dbReference type="InterPro" id="IPR031926">
    <property type="entry name" value="TMEM135_N"/>
</dbReference>